<sequence>MKEGASMLTFQKDMIEEDVTHFSRVLAQLKNIDDKQSISKKVQEAMLEYQSVVARYHGDVQKYTKKNTLKQVAYHQETRTESENTKVAAKNLFDVVQFGLIIDRGN</sequence>
<evidence type="ECO:0000313" key="1">
    <source>
        <dbReference type="EnsemblProtists" id="PYU1_T008771"/>
    </source>
</evidence>
<dbReference type="EMBL" id="GL376558">
    <property type="status" value="NOT_ANNOTATED_CDS"/>
    <property type="molecule type" value="Genomic_DNA"/>
</dbReference>
<dbReference type="Proteomes" id="UP000019132">
    <property type="component" value="Unassembled WGS sequence"/>
</dbReference>
<dbReference type="AlphaFoldDB" id="K3WUX4"/>
<name>K3WUX4_GLOUD</name>
<reference evidence="2" key="1">
    <citation type="journal article" date="2010" name="Genome Biol.">
        <title>Genome sequence of the necrotrophic plant pathogen Pythium ultimum reveals original pathogenicity mechanisms and effector repertoire.</title>
        <authorList>
            <person name="Levesque C.A."/>
            <person name="Brouwer H."/>
            <person name="Cano L."/>
            <person name="Hamilton J.P."/>
            <person name="Holt C."/>
            <person name="Huitema E."/>
            <person name="Raffaele S."/>
            <person name="Robideau G.P."/>
            <person name="Thines M."/>
            <person name="Win J."/>
            <person name="Zerillo M.M."/>
            <person name="Beakes G.W."/>
            <person name="Boore J.L."/>
            <person name="Busam D."/>
            <person name="Dumas B."/>
            <person name="Ferriera S."/>
            <person name="Fuerstenberg S.I."/>
            <person name="Gachon C.M."/>
            <person name="Gaulin E."/>
            <person name="Govers F."/>
            <person name="Grenville-Briggs L."/>
            <person name="Horner N."/>
            <person name="Hostetler J."/>
            <person name="Jiang R.H."/>
            <person name="Johnson J."/>
            <person name="Krajaejun T."/>
            <person name="Lin H."/>
            <person name="Meijer H.J."/>
            <person name="Moore B."/>
            <person name="Morris P."/>
            <person name="Phuntmart V."/>
            <person name="Puiu D."/>
            <person name="Shetty J."/>
            <person name="Stajich J.E."/>
            <person name="Tripathy S."/>
            <person name="Wawra S."/>
            <person name="van West P."/>
            <person name="Whitty B.R."/>
            <person name="Coutinho P.M."/>
            <person name="Henrissat B."/>
            <person name="Martin F."/>
            <person name="Thomas P.D."/>
            <person name="Tyler B.M."/>
            <person name="De Vries R.P."/>
            <person name="Kamoun S."/>
            <person name="Yandell M."/>
            <person name="Tisserat N."/>
            <person name="Buell C.R."/>
        </authorList>
    </citation>
    <scope>NUCLEOTIDE SEQUENCE</scope>
    <source>
        <strain evidence="2">DAOM:BR144</strain>
    </source>
</reference>
<reference evidence="1" key="3">
    <citation type="submission" date="2015-02" db="UniProtKB">
        <authorList>
            <consortium name="EnsemblProtists"/>
        </authorList>
    </citation>
    <scope>IDENTIFICATION</scope>
    <source>
        <strain evidence="1">DAOM BR144</strain>
    </source>
</reference>
<dbReference type="EnsemblProtists" id="PYU1_T008771">
    <property type="protein sequence ID" value="PYU1_T008771"/>
    <property type="gene ID" value="PYU1_G008753"/>
</dbReference>
<dbReference type="VEuPathDB" id="FungiDB:PYU1_G008753"/>
<protein>
    <submittedName>
        <fullName evidence="1">Uncharacterized protein</fullName>
    </submittedName>
</protein>
<reference evidence="2" key="2">
    <citation type="submission" date="2010-04" db="EMBL/GenBank/DDBJ databases">
        <authorList>
            <person name="Buell R."/>
            <person name="Hamilton J."/>
            <person name="Hostetler J."/>
        </authorList>
    </citation>
    <scope>NUCLEOTIDE SEQUENCE [LARGE SCALE GENOMIC DNA]</scope>
    <source>
        <strain evidence="2">DAOM:BR144</strain>
    </source>
</reference>
<organism evidence="1 2">
    <name type="scientific">Globisporangium ultimum (strain ATCC 200006 / CBS 805.95 / DAOM BR144)</name>
    <name type="common">Pythium ultimum</name>
    <dbReference type="NCBI Taxonomy" id="431595"/>
    <lineage>
        <taxon>Eukaryota</taxon>
        <taxon>Sar</taxon>
        <taxon>Stramenopiles</taxon>
        <taxon>Oomycota</taxon>
        <taxon>Peronosporomycetes</taxon>
        <taxon>Pythiales</taxon>
        <taxon>Pythiaceae</taxon>
        <taxon>Globisporangium</taxon>
    </lineage>
</organism>
<keyword evidence="2" id="KW-1185">Reference proteome</keyword>
<accession>K3WUX4</accession>
<dbReference type="HOGENOM" id="CLU_2228569_0_0_1"/>
<dbReference type="InParanoid" id="K3WUX4"/>
<evidence type="ECO:0000313" key="2">
    <source>
        <dbReference type="Proteomes" id="UP000019132"/>
    </source>
</evidence>
<proteinExistence type="predicted"/>